<evidence type="ECO:0000256" key="4">
    <source>
        <dbReference type="SAM" id="Phobius"/>
    </source>
</evidence>
<keyword evidence="4" id="KW-0812">Transmembrane</keyword>
<dbReference type="Gene3D" id="3.50.50.60">
    <property type="entry name" value="FAD/NAD(P)-binding domain"/>
    <property type="match status" value="1"/>
</dbReference>
<name>A0A074Y210_AURSE</name>
<evidence type="ECO:0000313" key="7">
    <source>
        <dbReference type="Proteomes" id="UP000030641"/>
    </source>
</evidence>
<evidence type="ECO:0000256" key="1">
    <source>
        <dbReference type="ARBA" id="ARBA00022630"/>
    </source>
</evidence>
<dbReference type="Pfam" id="PF01494">
    <property type="entry name" value="FAD_binding_3"/>
    <property type="match status" value="1"/>
</dbReference>
<dbReference type="OMA" id="PQIFRHW"/>
<dbReference type="InterPro" id="IPR051104">
    <property type="entry name" value="FAD_monoxygenase"/>
</dbReference>
<evidence type="ECO:0000259" key="5">
    <source>
        <dbReference type="Pfam" id="PF01494"/>
    </source>
</evidence>
<keyword evidence="7" id="KW-1185">Reference proteome</keyword>
<dbReference type="HOGENOM" id="CLU_009665_6_4_1"/>
<dbReference type="PANTHER" id="PTHR46720:SF3">
    <property type="entry name" value="FAD-BINDING DOMAIN-CONTAINING PROTEIN-RELATED"/>
    <property type="match status" value="1"/>
</dbReference>
<dbReference type="PRINTS" id="PR00420">
    <property type="entry name" value="RNGMNOXGNASE"/>
</dbReference>
<dbReference type="OrthoDB" id="417877at2759"/>
<dbReference type="GO" id="GO:0016491">
    <property type="term" value="F:oxidoreductase activity"/>
    <property type="evidence" value="ECO:0007669"/>
    <property type="project" value="UniProtKB-KW"/>
</dbReference>
<keyword evidence="3" id="KW-0560">Oxidoreductase</keyword>
<dbReference type="RefSeq" id="XP_013340259.1">
    <property type="nucleotide sequence ID" value="XM_013484805.1"/>
</dbReference>
<dbReference type="InParanoid" id="A0A074Y210"/>
<feature type="transmembrane region" description="Helical" evidence="4">
    <location>
        <begin position="7"/>
        <end position="25"/>
    </location>
</feature>
<evidence type="ECO:0000313" key="6">
    <source>
        <dbReference type="EMBL" id="KEQ91843.1"/>
    </source>
</evidence>
<protein>
    <recommendedName>
        <fullName evidence="5">FAD-binding domain-containing protein</fullName>
    </recommendedName>
</protein>
<keyword evidence="4" id="KW-1133">Transmembrane helix</keyword>
<gene>
    <name evidence="6" type="ORF">AUEXF2481DRAFT_43793</name>
</gene>
<dbReference type="Proteomes" id="UP000030641">
    <property type="component" value="Unassembled WGS sequence"/>
</dbReference>
<proteinExistence type="predicted"/>
<reference evidence="6 7" key="1">
    <citation type="journal article" date="2014" name="BMC Genomics">
        <title>Genome sequencing of four Aureobasidium pullulans varieties: biotechnological potential, stress tolerance, and description of new species.</title>
        <authorList>
            <person name="Gostin Ar C."/>
            <person name="Ohm R.A."/>
            <person name="Kogej T."/>
            <person name="Sonjak S."/>
            <person name="Turk M."/>
            <person name="Zajc J."/>
            <person name="Zalar P."/>
            <person name="Grube M."/>
            <person name="Sun H."/>
            <person name="Han J."/>
            <person name="Sharma A."/>
            <person name="Chiniquy J."/>
            <person name="Ngan C.Y."/>
            <person name="Lipzen A."/>
            <person name="Barry K."/>
            <person name="Grigoriev I.V."/>
            <person name="Gunde-Cimerman N."/>
        </authorList>
    </citation>
    <scope>NUCLEOTIDE SEQUENCE [LARGE SCALE GENOMIC DNA]</scope>
    <source>
        <strain evidence="6 7">EXF-2481</strain>
    </source>
</reference>
<evidence type="ECO:0000256" key="2">
    <source>
        <dbReference type="ARBA" id="ARBA00022827"/>
    </source>
</evidence>
<dbReference type="AlphaFoldDB" id="A0A074Y210"/>
<keyword evidence="1" id="KW-0285">Flavoprotein</keyword>
<dbReference type="InterPro" id="IPR002938">
    <property type="entry name" value="FAD-bd"/>
</dbReference>
<keyword evidence="4" id="KW-0472">Membrane</keyword>
<dbReference type="SUPFAM" id="SSF51905">
    <property type="entry name" value="FAD/NAD(P)-binding domain"/>
    <property type="match status" value="1"/>
</dbReference>
<dbReference type="GeneID" id="25367498"/>
<dbReference type="EMBL" id="KL584775">
    <property type="protein sequence ID" value="KEQ91843.1"/>
    <property type="molecule type" value="Genomic_DNA"/>
</dbReference>
<dbReference type="GO" id="GO:0071949">
    <property type="term" value="F:FAD binding"/>
    <property type="evidence" value="ECO:0007669"/>
    <property type="project" value="InterPro"/>
</dbReference>
<dbReference type="SUPFAM" id="SSF54373">
    <property type="entry name" value="FAD-linked reductases, C-terminal domain"/>
    <property type="match status" value="1"/>
</dbReference>
<sequence>MTERAHLRIAIIGAGITGLTTAIALRKLPNVDIQIYERATELRELGQVIALNPNGLRTLDKLGLDRVLSGELGYKCPSGIPQTFRHWKTNEALGSEQHTPQVEEQHKMARYFRPELQEALLSYLPREIIHLDKRVIDVRITDEGVDVDFADVTTIRADLLIGADGIRSSVRGFFALDFELKWSGLIAYRSAFDVALLDNIKDVPEDTTQWWSSKDGILTTRMGPQKFGIVAFHSVNPQTSTHLLGRTHWDEKTSSSTLAEMYKDFHPIVRDIIAVAPTVRTYPNFYGGFLDSYGFGGRVVLVGDAAHSHGGALAANASLGIDDAYALYLCLLEHVSVDGRLELGDEQLGEVLSLYDAVRRPHCEKVLRMVHGMYDANNQRLWGGGEEETDEELEEKLRKRPYAAWIHEHDVEATFNEVKSARKTSEE</sequence>
<keyword evidence="2" id="KW-0274">FAD</keyword>
<dbReference type="InterPro" id="IPR036188">
    <property type="entry name" value="FAD/NAD-bd_sf"/>
</dbReference>
<evidence type="ECO:0000256" key="3">
    <source>
        <dbReference type="ARBA" id="ARBA00023002"/>
    </source>
</evidence>
<feature type="domain" description="FAD-binding" evidence="5">
    <location>
        <begin position="8"/>
        <end position="366"/>
    </location>
</feature>
<dbReference type="GO" id="GO:0044550">
    <property type="term" value="P:secondary metabolite biosynthetic process"/>
    <property type="evidence" value="ECO:0007669"/>
    <property type="project" value="TreeGrafter"/>
</dbReference>
<dbReference type="PANTHER" id="PTHR46720">
    <property type="entry name" value="HYDROXYLASE, PUTATIVE (AFU_ORTHOLOGUE AFUA_3G01460)-RELATED"/>
    <property type="match status" value="1"/>
</dbReference>
<accession>A0A074Y210</accession>
<organism evidence="6 7">
    <name type="scientific">Aureobasidium subglaciale (strain EXF-2481)</name>
    <name type="common">Aureobasidium pullulans var. subglaciale</name>
    <dbReference type="NCBI Taxonomy" id="1043005"/>
    <lineage>
        <taxon>Eukaryota</taxon>
        <taxon>Fungi</taxon>
        <taxon>Dikarya</taxon>
        <taxon>Ascomycota</taxon>
        <taxon>Pezizomycotina</taxon>
        <taxon>Dothideomycetes</taxon>
        <taxon>Dothideomycetidae</taxon>
        <taxon>Dothideales</taxon>
        <taxon>Saccotheciaceae</taxon>
        <taxon>Aureobasidium</taxon>
    </lineage>
</organism>
<dbReference type="STRING" id="1043005.A0A074Y210"/>